<dbReference type="AlphaFoldDB" id="A0A1K9ZER4"/>
<dbReference type="Proteomes" id="UP000182660">
    <property type="component" value="Unassembled WGS sequence"/>
</dbReference>
<dbReference type="EMBL" id="FPLJ01000069">
    <property type="protein sequence ID" value="SGY96024.1"/>
    <property type="molecule type" value="Genomic_DNA"/>
</dbReference>
<gene>
    <name evidence="1" type="ORF">MT2528_3110</name>
    <name evidence="2" type="ORF">NVI5450_3306</name>
</gene>
<proteinExistence type="predicted"/>
<reference evidence="2 4" key="1">
    <citation type="submission" date="2016-11" db="EMBL/GenBank/DDBJ databases">
        <authorList>
            <person name="Jaros S."/>
            <person name="Januszkiewicz K."/>
            <person name="Wedrychowicz H."/>
        </authorList>
    </citation>
    <scope>NUCLEOTIDE SEQUENCE [LARGE SCALE GENOMIC DNA]</scope>
    <source>
        <strain evidence="2">NVI 5450</strain>
    </source>
</reference>
<reference evidence="1 3" key="2">
    <citation type="submission" date="2016-11" db="EMBL/GenBank/DDBJ databases">
        <authorList>
            <person name="Klemetsen T."/>
        </authorList>
    </citation>
    <scope>NUCLEOTIDE SEQUENCE [LARGE SCALE GENOMIC DNA]</scope>
    <source>
        <strain evidence="1">MT 2528</strain>
    </source>
</reference>
<protein>
    <submittedName>
        <fullName evidence="2">4-hydroxy-3-methylbut-2-enyl diphosphate reductase 1</fullName>
    </submittedName>
</protein>
<evidence type="ECO:0000313" key="4">
    <source>
        <dbReference type="Proteomes" id="UP000183794"/>
    </source>
</evidence>
<keyword evidence="3" id="KW-1185">Reference proteome</keyword>
<sequence>MILPVNLALAAPLSCESFTHNKTPYIDQSELSALIFGIERRRDEITSLYAYLNEIGSISISYDEFKDIEICLTKKDNRFFIRNRNVLLMALFSRIEHLSSVNNRVKKSEKNRILEILFNGDIYEVGAAIDATAVFKDEAAVDALGRLALESEKEIIIDDVLSALHLIGTETARVKVIELKRVKPNFRDDIDDYLQRW</sequence>
<dbReference type="EMBL" id="FPLD01000091">
    <property type="protein sequence ID" value="SGZ08300.1"/>
    <property type="molecule type" value="Genomic_DNA"/>
</dbReference>
<evidence type="ECO:0000313" key="2">
    <source>
        <dbReference type="EMBL" id="SGZ08300.1"/>
    </source>
</evidence>
<evidence type="ECO:0000313" key="1">
    <source>
        <dbReference type="EMBL" id="SGY96024.1"/>
    </source>
</evidence>
<dbReference type="Proteomes" id="UP000183794">
    <property type="component" value="Unassembled WGS sequence"/>
</dbReference>
<accession>A0A1K9ZER4</accession>
<organism evidence="2 4">
    <name type="scientific">Moritella viscosa</name>
    <dbReference type="NCBI Taxonomy" id="80854"/>
    <lineage>
        <taxon>Bacteria</taxon>
        <taxon>Pseudomonadati</taxon>
        <taxon>Pseudomonadota</taxon>
        <taxon>Gammaproteobacteria</taxon>
        <taxon>Alteromonadales</taxon>
        <taxon>Moritellaceae</taxon>
        <taxon>Moritella</taxon>
    </lineage>
</organism>
<evidence type="ECO:0000313" key="3">
    <source>
        <dbReference type="Proteomes" id="UP000182660"/>
    </source>
</evidence>
<name>A0A1K9ZER4_9GAMM</name>